<sequence length="191" mass="20792">MKFSTSVLFASTMALASASSIFSIVPLSGGSPIHMQNISVYDNGLAIGPKQNASCGVPDIGFASFFLSNATNNDVNSLYLYTDLPPRRAFVDLSEFGNSRIRFYSGVDPKPDENFKLAQFLVKDDDLFIVDYSPAGVRALGFQACPLHNGEGFSVNVDNPEFPASPSCIKFSARISYQPEPVKCLYNDIHL</sequence>
<feature type="chain" id="PRO_5004894219" description="Ubiquitin 3 binding protein But2 C-terminal domain-containing protein" evidence="1">
    <location>
        <begin position="19"/>
        <end position="191"/>
    </location>
</feature>
<evidence type="ECO:0000313" key="3">
    <source>
        <dbReference type="Proteomes" id="UP000054337"/>
    </source>
</evidence>
<reference evidence="2 3" key="1">
    <citation type="journal article" date="2013" name="PLoS Genet.">
        <title>Comparative genome structure, secondary metabolite, and effector coding capacity across Cochliobolus pathogens.</title>
        <authorList>
            <person name="Condon B.J."/>
            <person name="Leng Y."/>
            <person name="Wu D."/>
            <person name="Bushley K.E."/>
            <person name="Ohm R.A."/>
            <person name="Otillar R."/>
            <person name="Martin J."/>
            <person name="Schackwitz W."/>
            <person name="Grimwood J."/>
            <person name="MohdZainudin N."/>
            <person name="Xue C."/>
            <person name="Wang R."/>
            <person name="Manning V.A."/>
            <person name="Dhillon B."/>
            <person name="Tu Z.J."/>
            <person name="Steffenson B.J."/>
            <person name="Salamov A."/>
            <person name="Sun H."/>
            <person name="Lowry S."/>
            <person name="LaButti K."/>
            <person name="Han J."/>
            <person name="Copeland A."/>
            <person name="Lindquist E."/>
            <person name="Barry K."/>
            <person name="Schmutz J."/>
            <person name="Baker S.E."/>
            <person name="Ciuffetti L.M."/>
            <person name="Grigoriev I.V."/>
            <person name="Zhong S."/>
            <person name="Turgeon B.G."/>
        </authorList>
    </citation>
    <scope>NUCLEOTIDE SEQUENCE [LARGE SCALE GENOMIC DNA]</scope>
    <source>
        <strain evidence="2 3">FI3</strain>
    </source>
</reference>
<evidence type="ECO:0000313" key="2">
    <source>
        <dbReference type="EMBL" id="EUN27664.1"/>
    </source>
</evidence>
<protein>
    <recommendedName>
        <fullName evidence="4">Ubiquitin 3 binding protein But2 C-terminal domain-containing protein</fullName>
    </recommendedName>
</protein>
<evidence type="ECO:0008006" key="4">
    <source>
        <dbReference type="Google" id="ProtNLM"/>
    </source>
</evidence>
<name>W7EKZ1_BIPV3</name>
<gene>
    <name evidence="2" type="ORF">COCVIDRAFT_26022</name>
</gene>
<dbReference type="AlphaFoldDB" id="W7EKZ1"/>
<dbReference type="HOGENOM" id="CLU_097238_1_0_1"/>
<dbReference type="EMBL" id="KI968727">
    <property type="protein sequence ID" value="EUN27664.1"/>
    <property type="molecule type" value="Genomic_DNA"/>
</dbReference>
<proteinExistence type="predicted"/>
<dbReference type="RefSeq" id="XP_014557255.1">
    <property type="nucleotide sequence ID" value="XM_014701769.1"/>
</dbReference>
<evidence type="ECO:0000256" key="1">
    <source>
        <dbReference type="SAM" id="SignalP"/>
    </source>
</evidence>
<keyword evidence="1" id="KW-0732">Signal</keyword>
<dbReference type="OrthoDB" id="4093325at2759"/>
<organism evidence="2 3">
    <name type="scientific">Bipolaris victoriae (strain FI3)</name>
    <name type="common">Victoria blight of oats agent</name>
    <name type="synonym">Cochliobolus victoriae</name>
    <dbReference type="NCBI Taxonomy" id="930091"/>
    <lineage>
        <taxon>Eukaryota</taxon>
        <taxon>Fungi</taxon>
        <taxon>Dikarya</taxon>
        <taxon>Ascomycota</taxon>
        <taxon>Pezizomycotina</taxon>
        <taxon>Dothideomycetes</taxon>
        <taxon>Pleosporomycetidae</taxon>
        <taxon>Pleosporales</taxon>
        <taxon>Pleosporineae</taxon>
        <taxon>Pleosporaceae</taxon>
        <taxon>Bipolaris</taxon>
    </lineage>
</organism>
<keyword evidence="3" id="KW-1185">Reference proteome</keyword>
<feature type="signal peptide" evidence="1">
    <location>
        <begin position="1"/>
        <end position="18"/>
    </location>
</feature>
<dbReference type="GeneID" id="26253621"/>
<accession>W7EKZ1</accession>
<dbReference type="Proteomes" id="UP000054337">
    <property type="component" value="Unassembled WGS sequence"/>
</dbReference>